<dbReference type="Gene3D" id="3.10.310.50">
    <property type="match status" value="1"/>
</dbReference>
<reference evidence="2 3" key="1">
    <citation type="submission" date="2018-05" db="EMBL/GenBank/DDBJ databases">
        <title>The complete genome of Lysobacter maris HZ9B, a marine bacterium antagonistic against terrestrial plant pathogens.</title>
        <authorList>
            <person name="Zhang X.-Q."/>
        </authorList>
    </citation>
    <scope>NUCLEOTIDE SEQUENCE [LARGE SCALE GENOMIC DNA]</scope>
    <source>
        <strain evidence="2 3">HZ9B</strain>
    </source>
</reference>
<dbReference type="PANTHER" id="PTHR30373:SF8">
    <property type="entry name" value="BLL7265 PROTEIN"/>
    <property type="match status" value="1"/>
</dbReference>
<evidence type="ECO:0000313" key="2">
    <source>
        <dbReference type="EMBL" id="AWV08134.1"/>
    </source>
</evidence>
<dbReference type="AlphaFoldDB" id="A0A2U9TB82"/>
<dbReference type="EMBL" id="CP029843">
    <property type="protein sequence ID" value="AWV08134.1"/>
    <property type="molecule type" value="Genomic_DNA"/>
</dbReference>
<sequence length="166" mass="18586">MARLQRLLRHLFAPSSRRRFPADALQRITRAIVDGERRHRGEVCFAVEAGLPAAMVWRGVDARDHAADVFARLRVWDTEANNGVLLYLLLADHRIEIVADRGFDGRVSDAQWRGVCQLIETRLKAGEHEAAVVAGIEALSELVARHFPRAEGDADVNELPDDPHLL</sequence>
<dbReference type="Pfam" id="PF04536">
    <property type="entry name" value="TPM_phosphatase"/>
    <property type="match status" value="1"/>
</dbReference>
<gene>
    <name evidence="2" type="ORF">C9I47_2456</name>
</gene>
<dbReference type="RefSeq" id="WP_111267185.1">
    <property type="nucleotide sequence ID" value="NZ_CP029843.1"/>
</dbReference>
<name>A0A2U9TB82_9GAMM</name>
<dbReference type="KEGG" id="lmb:C9I47_2456"/>
<keyword evidence="3" id="KW-1185">Reference proteome</keyword>
<dbReference type="OrthoDB" id="5683663at2"/>
<proteinExistence type="predicted"/>
<accession>A0A2U9TB82</accession>
<feature type="domain" description="TPM" evidence="1">
    <location>
        <begin position="23"/>
        <end position="141"/>
    </location>
</feature>
<evidence type="ECO:0000313" key="3">
    <source>
        <dbReference type="Proteomes" id="UP000249447"/>
    </source>
</evidence>
<organism evidence="2 3">
    <name type="scientific">Marilutibacter maris</name>
    <dbReference type="NCBI Taxonomy" id="1605891"/>
    <lineage>
        <taxon>Bacteria</taxon>
        <taxon>Pseudomonadati</taxon>
        <taxon>Pseudomonadota</taxon>
        <taxon>Gammaproteobacteria</taxon>
        <taxon>Lysobacterales</taxon>
        <taxon>Lysobacteraceae</taxon>
        <taxon>Marilutibacter</taxon>
    </lineage>
</organism>
<evidence type="ECO:0000259" key="1">
    <source>
        <dbReference type="Pfam" id="PF04536"/>
    </source>
</evidence>
<dbReference type="Proteomes" id="UP000249447">
    <property type="component" value="Chromosome"/>
</dbReference>
<dbReference type="PANTHER" id="PTHR30373">
    <property type="entry name" value="UPF0603 PROTEIN YGCG"/>
    <property type="match status" value="1"/>
</dbReference>
<dbReference type="InterPro" id="IPR007621">
    <property type="entry name" value="TPM_dom"/>
</dbReference>
<protein>
    <recommendedName>
        <fullName evidence="1">TPM domain-containing protein</fullName>
    </recommendedName>
</protein>